<dbReference type="EMBL" id="JBHRVU010000007">
    <property type="protein sequence ID" value="MFC3444485.1"/>
    <property type="molecule type" value="Genomic_DNA"/>
</dbReference>
<dbReference type="Proteomes" id="UP001595681">
    <property type="component" value="Unassembled WGS sequence"/>
</dbReference>
<feature type="region of interest" description="Disordered" evidence="1">
    <location>
        <begin position="34"/>
        <end position="56"/>
    </location>
</feature>
<dbReference type="RefSeq" id="WP_380799383.1">
    <property type="nucleotide sequence ID" value="NZ_JBHRVU010000007.1"/>
</dbReference>
<organism evidence="2 3">
    <name type="scientific">Sphingobium rhizovicinum</name>
    <dbReference type="NCBI Taxonomy" id="432308"/>
    <lineage>
        <taxon>Bacteria</taxon>
        <taxon>Pseudomonadati</taxon>
        <taxon>Pseudomonadota</taxon>
        <taxon>Alphaproteobacteria</taxon>
        <taxon>Sphingomonadales</taxon>
        <taxon>Sphingomonadaceae</taxon>
        <taxon>Sphingobium</taxon>
    </lineage>
</organism>
<evidence type="ECO:0000313" key="3">
    <source>
        <dbReference type="Proteomes" id="UP001595681"/>
    </source>
</evidence>
<proteinExistence type="predicted"/>
<accession>A0ABV7NQ23</accession>
<comment type="caution">
    <text evidence="2">The sequence shown here is derived from an EMBL/GenBank/DDBJ whole genome shotgun (WGS) entry which is preliminary data.</text>
</comment>
<reference evidence="3" key="1">
    <citation type="journal article" date="2019" name="Int. J. Syst. Evol. Microbiol.">
        <title>The Global Catalogue of Microorganisms (GCM) 10K type strain sequencing project: providing services to taxonomists for standard genome sequencing and annotation.</title>
        <authorList>
            <consortium name="The Broad Institute Genomics Platform"/>
            <consortium name="The Broad Institute Genome Sequencing Center for Infectious Disease"/>
            <person name="Wu L."/>
            <person name="Ma J."/>
        </authorList>
    </citation>
    <scope>NUCLEOTIDE SEQUENCE [LARGE SCALE GENOMIC DNA]</scope>
    <source>
        <strain evidence="3">CCM 7491</strain>
    </source>
</reference>
<evidence type="ECO:0000256" key="1">
    <source>
        <dbReference type="SAM" id="MobiDB-lite"/>
    </source>
</evidence>
<keyword evidence="3" id="KW-1185">Reference proteome</keyword>
<gene>
    <name evidence="2" type="ORF">ACFOKF_25445</name>
</gene>
<sequence>MIRGSYQRAVRAPNIGELFSPVTGSQLAIGTPPAAIGDPCDVRSTARTGANGAQGA</sequence>
<protein>
    <submittedName>
        <fullName evidence="2">Uncharacterized protein</fullName>
    </submittedName>
</protein>
<evidence type="ECO:0000313" key="2">
    <source>
        <dbReference type="EMBL" id="MFC3444485.1"/>
    </source>
</evidence>
<name>A0ABV7NQ23_9SPHN</name>